<dbReference type="InterPro" id="IPR036163">
    <property type="entry name" value="HMA_dom_sf"/>
</dbReference>
<sequence length="110" mass="12344">MMIVSNKSLMSLEDLTLPRFQVIVMSASMGCTRCRERVSFVVSKMTGLSEYSVDMRNKQVTLKGDFGYGRKEEDRSSSSSDRRTPKQSCLPLKLFVRSLVASCFKGSTVN</sequence>
<dbReference type="GO" id="GO:0046872">
    <property type="term" value="F:metal ion binding"/>
    <property type="evidence" value="ECO:0007669"/>
    <property type="project" value="InterPro"/>
</dbReference>
<feature type="domain" description="HMA" evidence="2">
    <location>
        <begin position="27"/>
        <end position="65"/>
    </location>
</feature>
<feature type="compositionally biased region" description="Basic and acidic residues" evidence="1">
    <location>
        <begin position="68"/>
        <end position="84"/>
    </location>
</feature>
<feature type="region of interest" description="Disordered" evidence="1">
    <location>
        <begin position="66"/>
        <end position="86"/>
    </location>
</feature>
<gene>
    <name evidence="3" type="ORF">K2173_024002</name>
</gene>
<dbReference type="AlphaFoldDB" id="A0AAV8TQ60"/>
<dbReference type="PANTHER" id="PTHR46119:SF15">
    <property type="entry name" value="PROTEIN SODIUM POTASSIUM ROOT DEFECTIVE 2"/>
    <property type="match status" value="1"/>
</dbReference>
<dbReference type="Gene3D" id="3.30.70.100">
    <property type="match status" value="1"/>
</dbReference>
<dbReference type="SUPFAM" id="SSF55008">
    <property type="entry name" value="HMA, heavy metal-associated domain"/>
    <property type="match status" value="1"/>
</dbReference>
<dbReference type="Pfam" id="PF00403">
    <property type="entry name" value="HMA"/>
    <property type="match status" value="1"/>
</dbReference>
<evidence type="ECO:0000313" key="4">
    <source>
        <dbReference type="Proteomes" id="UP001159364"/>
    </source>
</evidence>
<dbReference type="Proteomes" id="UP001159364">
    <property type="component" value="Linkage Group LG04"/>
</dbReference>
<dbReference type="InterPro" id="IPR006121">
    <property type="entry name" value="HMA_dom"/>
</dbReference>
<evidence type="ECO:0000256" key="1">
    <source>
        <dbReference type="SAM" id="MobiDB-lite"/>
    </source>
</evidence>
<evidence type="ECO:0000259" key="2">
    <source>
        <dbReference type="Pfam" id="PF00403"/>
    </source>
</evidence>
<dbReference type="InterPro" id="IPR044526">
    <property type="entry name" value="NAKR1-3"/>
</dbReference>
<reference evidence="3 4" key="1">
    <citation type="submission" date="2021-09" db="EMBL/GenBank/DDBJ databases">
        <title>Genomic insights and catalytic innovation underlie evolution of tropane alkaloids biosynthesis.</title>
        <authorList>
            <person name="Wang Y.-J."/>
            <person name="Tian T."/>
            <person name="Huang J.-P."/>
            <person name="Huang S.-X."/>
        </authorList>
    </citation>
    <scope>NUCLEOTIDE SEQUENCE [LARGE SCALE GENOMIC DNA]</scope>
    <source>
        <strain evidence="3">KIB-2018</strain>
        <tissue evidence="3">Leaf</tissue>
    </source>
</reference>
<dbReference type="PROSITE" id="PS51257">
    <property type="entry name" value="PROKAR_LIPOPROTEIN"/>
    <property type="match status" value="1"/>
</dbReference>
<organism evidence="3 4">
    <name type="scientific">Erythroxylum novogranatense</name>
    <dbReference type="NCBI Taxonomy" id="1862640"/>
    <lineage>
        <taxon>Eukaryota</taxon>
        <taxon>Viridiplantae</taxon>
        <taxon>Streptophyta</taxon>
        <taxon>Embryophyta</taxon>
        <taxon>Tracheophyta</taxon>
        <taxon>Spermatophyta</taxon>
        <taxon>Magnoliopsida</taxon>
        <taxon>eudicotyledons</taxon>
        <taxon>Gunneridae</taxon>
        <taxon>Pentapetalae</taxon>
        <taxon>rosids</taxon>
        <taxon>fabids</taxon>
        <taxon>Malpighiales</taxon>
        <taxon>Erythroxylaceae</taxon>
        <taxon>Erythroxylum</taxon>
    </lineage>
</organism>
<dbReference type="EMBL" id="JAIWQS010000004">
    <property type="protein sequence ID" value="KAJ8769007.1"/>
    <property type="molecule type" value="Genomic_DNA"/>
</dbReference>
<comment type="caution">
    <text evidence="3">The sequence shown here is derived from an EMBL/GenBank/DDBJ whole genome shotgun (WGS) entry which is preliminary data.</text>
</comment>
<accession>A0AAV8TQ60</accession>
<name>A0AAV8TQ60_9ROSI</name>
<dbReference type="PANTHER" id="PTHR46119">
    <property type="entry name" value="OS08G0405700 PROTEIN"/>
    <property type="match status" value="1"/>
</dbReference>
<proteinExistence type="predicted"/>
<keyword evidence="4" id="KW-1185">Reference proteome</keyword>
<evidence type="ECO:0000313" key="3">
    <source>
        <dbReference type="EMBL" id="KAJ8769007.1"/>
    </source>
</evidence>
<protein>
    <recommendedName>
        <fullName evidence="2">HMA domain-containing protein</fullName>
    </recommendedName>
</protein>